<dbReference type="GO" id="GO:0000244">
    <property type="term" value="P:spliceosomal tri-snRNP complex assembly"/>
    <property type="evidence" value="ECO:0007669"/>
    <property type="project" value="TreeGrafter"/>
</dbReference>
<dbReference type="HOGENOM" id="CLU_1156532_0_0_1"/>
<feature type="region of interest" description="Disordered" evidence="1">
    <location>
        <begin position="1"/>
        <end position="101"/>
    </location>
</feature>
<dbReference type="GO" id="GO:0005682">
    <property type="term" value="C:U5 snRNP"/>
    <property type="evidence" value="ECO:0007669"/>
    <property type="project" value="TreeGrafter"/>
</dbReference>
<gene>
    <name evidence="3" type="ORF">JL09_g3204</name>
</gene>
<dbReference type="Pfam" id="PF08082">
    <property type="entry name" value="PRO8NT"/>
    <property type="match status" value="1"/>
</dbReference>
<feature type="domain" description="PRO8NT" evidence="2">
    <location>
        <begin position="135"/>
        <end position="235"/>
    </location>
</feature>
<proteinExistence type="predicted"/>
<accession>A0A099P013</accession>
<sequence>MAPKKALPAKRPPPPPPPAVAASQTANIAEPPKKKVKLPPPPPPPTSTSTSSSSSSLFASTGKHTEKSAPSRLPPPPPPPPPPSSKSQQGSNKGSKPNGIPQDILKARAKKWLLLQKNRFTEKKIQKGSHVHNVKYEMPPEHIRKIMNNQGDLSSKAFNSEKRAMLGALRYMPHALLKLLENMPQPWETEKSVRVLYHTGGAISFVNEIPRVIEPVYKAQWATAWIQMRREKRDPIHGFF</sequence>
<dbReference type="GO" id="GO:0030620">
    <property type="term" value="F:U2 snRNA binding"/>
    <property type="evidence" value="ECO:0007669"/>
    <property type="project" value="TreeGrafter"/>
</dbReference>
<evidence type="ECO:0000313" key="3">
    <source>
        <dbReference type="EMBL" id="KGK37639.1"/>
    </source>
</evidence>
<dbReference type="GO" id="GO:0030619">
    <property type="term" value="F:U1 snRNA binding"/>
    <property type="evidence" value="ECO:0007669"/>
    <property type="project" value="TreeGrafter"/>
</dbReference>
<feature type="compositionally biased region" description="Low complexity" evidence="1">
    <location>
        <begin position="85"/>
        <end position="96"/>
    </location>
</feature>
<dbReference type="InterPro" id="IPR027652">
    <property type="entry name" value="PRP8"/>
</dbReference>
<organism evidence="3 4">
    <name type="scientific">Pichia kudriavzevii</name>
    <name type="common">Yeast</name>
    <name type="synonym">Issatchenkia orientalis</name>
    <dbReference type="NCBI Taxonomy" id="4909"/>
    <lineage>
        <taxon>Eukaryota</taxon>
        <taxon>Fungi</taxon>
        <taxon>Dikarya</taxon>
        <taxon>Ascomycota</taxon>
        <taxon>Saccharomycotina</taxon>
        <taxon>Pichiomycetes</taxon>
        <taxon>Pichiales</taxon>
        <taxon>Pichiaceae</taxon>
        <taxon>Pichia</taxon>
    </lineage>
</organism>
<dbReference type="VEuPathDB" id="FungiDB:C5L36_0C00790"/>
<feature type="compositionally biased region" description="Low complexity" evidence="1">
    <location>
        <begin position="47"/>
        <end position="56"/>
    </location>
</feature>
<dbReference type="GO" id="GO:0017070">
    <property type="term" value="F:U6 snRNA binding"/>
    <property type="evidence" value="ECO:0007669"/>
    <property type="project" value="TreeGrafter"/>
</dbReference>
<dbReference type="PANTHER" id="PTHR11140">
    <property type="entry name" value="PRE-MRNA SPLICING FACTOR PRP8"/>
    <property type="match status" value="1"/>
</dbReference>
<name>A0A099P013_PICKU</name>
<dbReference type="AlphaFoldDB" id="A0A099P013"/>
<evidence type="ECO:0000259" key="2">
    <source>
        <dbReference type="Pfam" id="PF08082"/>
    </source>
</evidence>
<reference evidence="4" key="1">
    <citation type="journal article" date="2014" name="Microb. Cell Fact.">
        <title>Exploiting Issatchenkia orientalis SD108 for succinic acid production.</title>
        <authorList>
            <person name="Xiao H."/>
            <person name="Shao Z."/>
            <person name="Jiang Y."/>
            <person name="Dole S."/>
            <person name="Zhao H."/>
        </authorList>
    </citation>
    <scope>NUCLEOTIDE SEQUENCE [LARGE SCALE GENOMIC DNA]</scope>
    <source>
        <strain evidence="4">SD108</strain>
    </source>
</reference>
<dbReference type="GO" id="GO:0030623">
    <property type="term" value="F:U5 snRNA binding"/>
    <property type="evidence" value="ECO:0007669"/>
    <property type="project" value="TreeGrafter"/>
</dbReference>
<evidence type="ECO:0000256" key="1">
    <source>
        <dbReference type="SAM" id="MobiDB-lite"/>
    </source>
</evidence>
<comment type="caution">
    <text evidence="3">The sequence shown here is derived from an EMBL/GenBank/DDBJ whole genome shotgun (WGS) entry which is preliminary data.</text>
</comment>
<feature type="compositionally biased region" description="Pro residues" evidence="1">
    <location>
        <begin position="72"/>
        <end position="84"/>
    </location>
</feature>
<evidence type="ECO:0000313" key="4">
    <source>
        <dbReference type="Proteomes" id="UP000029867"/>
    </source>
</evidence>
<dbReference type="EMBL" id="JQFK01000032">
    <property type="protein sequence ID" value="KGK37639.1"/>
    <property type="molecule type" value="Genomic_DNA"/>
</dbReference>
<feature type="compositionally biased region" description="Pro residues" evidence="1">
    <location>
        <begin position="10"/>
        <end position="19"/>
    </location>
</feature>
<protein>
    <recommendedName>
        <fullName evidence="2">PRO8NT domain-containing protein</fullName>
    </recommendedName>
</protein>
<dbReference type="eggNOG" id="KOG1795">
    <property type="taxonomic scope" value="Eukaryota"/>
</dbReference>
<dbReference type="PANTHER" id="PTHR11140:SF0">
    <property type="entry name" value="PRE-MRNA-PROCESSING-SPLICING FACTOR 8"/>
    <property type="match status" value="1"/>
</dbReference>
<dbReference type="InterPro" id="IPR012591">
    <property type="entry name" value="PRO8NT"/>
</dbReference>
<dbReference type="Proteomes" id="UP000029867">
    <property type="component" value="Unassembled WGS sequence"/>
</dbReference>
<dbReference type="GO" id="GO:0071013">
    <property type="term" value="C:catalytic step 2 spliceosome"/>
    <property type="evidence" value="ECO:0007669"/>
    <property type="project" value="TreeGrafter"/>
</dbReference>
<dbReference type="GO" id="GO:0097157">
    <property type="term" value="F:pre-mRNA intronic binding"/>
    <property type="evidence" value="ECO:0007669"/>
    <property type="project" value="TreeGrafter"/>
</dbReference>